<accession>A0A8D8HTL6</accession>
<sequence>MFPIRGKKTTKSDNCCDGYDCYGYDLLLRGLCNSPNCPDQGHRRRGSGSDQRVSSTACTLSVQVQPKSSTSPGSLLDPVPEWGHHESLASLVPEPTLALNTTDHFPERTQWAVSAQPNQTLGVAAL</sequence>
<evidence type="ECO:0000256" key="1">
    <source>
        <dbReference type="SAM" id="MobiDB-lite"/>
    </source>
</evidence>
<dbReference type="AlphaFoldDB" id="A0A8D8HTL6"/>
<feature type="compositionally biased region" description="Polar residues" evidence="1">
    <location>
        <begin position="48"/>
        <end position="73"/>
    </location>
</feature>
<dbReference type="EMBL" id="HBUE01224292">
    <property type="protein sequence ID" value="CAG6541153.1"/>
    <property type="molecule type" value="Transcribed_RNA"/>
</dbReference>
<protein>
    <submittedName>
        <fullName evidence="2">(northern house mosquito) hypothetical protein</fullName>
    </submittedName>
</protein>
<organism evidence="2">
    <name type="scientific">Culex pipiens</name>
    <name type="common">House mosquito</name>
    <dbReference type="NCBI Taxonomy" id="7175"/>
    <lineage>
        <taxon>Eukaryota</taxon>
        <taxon>Metazoa</taxon>
        <taxon>Ecdysozoa</taxon>
        <taxon>Arthropoda</taxon>
        <taxon>Hexapoda</taxon>
        <taxon>Insecta</taxon>
        <taxon>Pterygota</taxon>
        <taxon>Neoptera</taxon>
        <taxon>Endopterygota</taxon>
        <taxon>Diptera</taxon>
        <taxon>Nematocera</taxon>
        <taxon>Culicoidea</taxon>
        <taxon>Culicidae</taxon>
        <taxon>Culicinae</taxon>
        <taxon>Culicini</taxon>
        <taxon>Culex</taxon>
        <taxon>Culex</taxon>
    </lineage>
</organism>
<feature type="region of interest" description="Disordered" evidence="1">
    <location>
        <begin position="38"/>
        <end position="81"/>
    </location>
</feature>
<proteinExistence type="predicted"/>
<name>A0A8D8HTL6_CULPI</name>
<dbReference type="EMBL" id="HBUE01330986">
    <property type="protein sequence ID" value="CAG6593226.1"/>
    <property type="molecule type" value="Transcribed_RNA"/>
</dbReference>
<evidence type="ECO:0000313" key="2">
    <source>
        <dbReference type="EMBL" id="CAG6541153.1"/>
    </source>
</evidence>
<reference evidence="2" key="1">
    <citation type="submission" date="2021-05" db="EMBL/GenBank/DDBJ databases">
        <authorList>
            <person name="Alioto T."/>
            <person name="Alioto T."/>
            <person name="Gomez Garrido J."/>
        </authorList>
    </citation>
    <scope>NUCLEOTIDE SEQUENCE</scope>
</reference>